<keyword evidence="3 9" id="KW-0812">Transmembrane</keyword>
<evidence type="ECO:0000313" key="12">
    <source>
        <dbReference type="Proteomes" id="UP001597541"/>
    </source>
</evidence>
<dbReference type="Proteomes" id="UP001597541">
    <property type="component" value="Unassembled WGS sequence"/>
</dbReference>
<protein>
    <submittedName>
        <fullName evidence="11">Helix-turn-helix domain-containing protein</fullName>
    </submittedName>
</protein>
<evidence type="ECO:0000256" key="4">
    <source>
        <dbReference type="ARBA" id="ARBA00022989"/>
    </source>
</evidence>
<dbReference type="PANTHER" id="PTHR43280">
    <property type="entry name" value="ARAC-FAMILY TRANSCRIPTIONAL REGULATOR"/>
    <property type="match status" value="1"/>
</dbReference>
<gene>
    <name evidence="11" type="ORF">ACFSUF_23830</name>
</gene>
<comment type="caution">
    <text evidence="11">The sequence shown here is derived from an EMBL/GenBank/DDBJ whole genome shotgun (WGS) entry which is preliminary data.</text>
</comment>
<dbReference type="PROSITE" id="PS00041">
    <property type="entry name" value="HTH_ARAC_FAMILY_1"/>
    <property type="match status" value="1"/>
</dbReference>
<keyword evidence="12" id="KW-1185">Reference proteome</keyword>
<evidence type="ECO:0000256" key="9">
    <source>
        <dbReference type="SAM" id="Phobius"/>
    </source>
</evidence>
<dbReference type="InterPro" id="IPR033479">
    <property type="entry name" value="dCache_1"/>
</dbReference>
<keyword evidence="7 9" id="KW-0472">Membrane</keyword>
<feature type="transmembrane region" description="Helical" evidence="9">
    <location>
        <begin position="27"/>
        <end position="45"/>
    </location>
</feature>
<proteinExistence type="predicted"/>
<keyword evidence="2" id="KW-1003">Cell membrane</keyword>
<keyword evidence="6" id="KW-0238">DNA-binding</keyword>
<name>A0ABW5PLN1_9BACL</name>
<evidence type="ECO:0000256" key="7">
    <source>
        <dbReference type="ARBA" id="ARBA00023136"/>
    </source>
</evidence>
<dbReference type="InterPro" id="IPR018060">
    <property type="entry name" value="HTH_AraC"/>
</dbReference>
<dbReference type="InterPro" id="IPR041522">
    <property type="entry name" value="CdaR_GGDEF"/>
</dbReference>
<dbReference type="InterPro" id="IPR009057">
    <property type="entry name" value="Homeodomain-like_sf"/>
</dbReference>
<dbReference type="Pfam" id="PF02743">
    <property type="entry name" value="dCache_1"/>
    <property type="match status" value="1"/>
</dbReference>
<evidence type="ECO:0000256" key="8">
    <source>
        <dbReference type="ARBA" id="ARBA00023163"/>
    </source>
</evidence>
<dbReference type="Pfam" id="PF12833">
    <property type="entry name" value="HTH_18"/>
    <property type="match status" value="1"/>
</dbReference>
<evidence type="ECO:0000313" key="11">
    <source>
        <dbReference type="EMBL" id="MFD2615439.1"/>
    </source>
</evidence>
<evidence type="ECO:0000256" key="5">
    <source>
        <dbReference type="ARBA" id="ARBA00023015"/>
    </source>
</evidence>
<keyword evidence="5" id="KW-0805">Transcription regulation</keyword>
<dbReference type="PROSITE" id="PS01124">
    <property type="entry name" value="HTH_ARAC_FAMILY_2"/>
    <property type="match status" value="1"/>
</dbReference>
<reference evidence="12" key="1">
    <citation type="journal article" date="2019" name="Int. J. Syst. Evol. Microbiol.">
        <title>The Global Catalogue of Microorganisms (GCM) 10K type strain sequencing project: providing services to taxonomists for standard genome sequencing and annotation.</title>
        <authorList>
            <consortium name="The Broad Institute Genomics Platform"/>
            <consortium name="The Broad Institute Genome Sequencing Center for Infectious Disease"/>
            <person name="Wu L."/>
            <person name="Ma J."/>
        </authorList>
    </citation>
    <scope>NUCLEOTIDE SEQUENCE [LARGE SCALE GENOMIC DNA]</scope>
    <source>
        <strain evidence="12">KCTC 3950</strain>
    </source>
</reference>
<keyword evidence="8" id="KW-0804">Transcription</keyword>
<dbReference type="Pfam" id="PF17853">
    <property type="entry name" value="GGDEF_2"/>
    <property type="match status" value="1"/>
</dbReference>
<comment type="subcellular location">
    <subcellularLocation>
        <location evidence="1">Cell membrane</location>
        <topology evidence="1">Multi-pass membrane protein</topology>
    </subcellularLocation>
</comment>
<sequence length="788" mass="90330">MLQRIRLHYKGRGGNSGIHSSFFRRSLILVMLITCLPTALIGFSLHQIGVNRIESEVNKTHQLRLTQVSKQLDNELSQLEVRLTQWALNPVFSEQLKHIRFAEDVDFTRSLLKTLYIMQETNPLIAEVNLYIENRGVLISSTRGVSTLPEGTDLSDFRQMMSKDRNIFWTKSLELPGVSSQPSAQKGFPYSLIHKLPYDAANKYGVLIVRLNPSQISSYLHEFDESVAASLFDRQGDVLIRGKQGSESNSRFEEFLKDRVMARWQNLKEDTFLSGFEGIKYSVSYYTSSRLGSDWIFATASDISKVSAPVVVMSRLILLISAIGFVTAAALSWFASRRLYTPIARLMGSITKDPKYRGMESGDELKFIEKEWHNLSRESSILQERVEEQLPALREGFMLQWVQGRLYYLAEDELKARMEYYGWETVNQQYAVLAVQLIGLTTVGGKFKEDDDQLVSFAAANIMDELTRLHMEQAYVINFQDLFVGIVIGLPANIPGTAVKKELSQLSQEIISTLNNILNLQVTVCIGQLSTELGCIPQMMEEARQTLRFRKLIEGNQIIEMDSLFISGDFTFRYPFEIEKELIHAIRLGQEEEAFRRAEEFVVELERHAGVELLLQQAMIQLIGNVNNTLLQAGFNVYSFLKGQNFYEEIMQLRQGGEMLKWFKNHVISPYVQEMNQTYQAHLTQNVEKVVRLVEEKYMTDLSLEECADTLGVNVSSLSKIFKQVKGINYVDYVTKVRIENSKKLLLETDMKISEIAEKVGYQHSWFNRVFKKAEGVTPTQYREQQEI</sequence>
<evidence type="ECO:0000256" key="6">
    <source>
        <dbReference type="ARBA" id="ARBA00023125"/>
    </source>
</evidence>
<dbReference type="SMART" id="SM00342">
    <property type="entry name" value="HTH_ARAC"/>
    <property type="match status" value="1"/>
</dbReference>
<evidence type="ECO:0000256" key="3">
    <source>
        <dbReference type="ARBA" id="ARBA00022692"/>
    </source>
</evidence>
<organism evidence="11 12">
    <name type="scientific">Paenibacillus gansuensis</name>
    <dbReference type="NCBI Taxonomy" id="306542"/>
    <lineage>
        <taxon>Bacteria</taxon>
        <taxon>Bacillati</taxon>
        <taxon>Bacillota</taxon>
        <taxon>Bacilli</taxon>
        <taxon>Bacillales</taxon>
        <taxon>Paenibacillaceae</taxon>
        <taxon>Paenibacillus</taxon>
    </lineage>
</organism>
<accession>A0ABW5PLN1</accession>
<feature type="domain" description="HTH araC/xylS-type" evidence="10">
    <location>
        <begin position="688"/>
        <end position="785"/>
    </location>
</feature>
<evidence type="ECO:0000259" key="10">
    <source>
        <dbReference type="PROSITE" id="PS01124"/>
    </source>
</evidence>
<evidence type="ECO:0000256" key="1">
    <source>
        <dbReference type="ARBA" id="ARBA00004651"/>
    </source>
</evidence>
<evidence type="ECO:0000256" key="2">
    <source>
        <dbReference type="ARBA" id="ARBA00022475"/>
    </source>
</evidence>
<dbReference type="SUPFAM" id="SSF46689">
    <property type="entry name" value="Homeodomain-like"/>
    <property type="match status" value="2"/>
</dbReference>
<keyword evidence="4 9" id="KW-1133">Transmembrane helix</keyword>
<dbReference type="Gene3D" id="1.10.10.60">
    <property type="entry name" value="Homeodomain-like"/>
    <property type="match status" value="2"/>
</dbReference>
<dbReference type="EMBL" id="JBHUME010000019">
    <property type="protein sequence ID" value="MFD2615439.1"/>
    <property type="molecule type" value="Genomic_DNA"/>
</dbReference>
<dbReference type="PANTHER" id="PTHR43280:SF28">
    <property type="entry name" value="HTH-TYPE TRANSCRIPTIONAL ACTIVATOR RHAS"/>
    <property type="match status" value="1"/>
</dbReference>
<dbReference type="InterPro" id="IPR018062">
    <property type="entry name" value="HTH_AraC-typ_CS"/>
</dbReference>
<dbReference type="RefSeq" id="WP_377607320.1">
    <property type="nucleotide sequence ID" value="NZ_JBHUME010000019.1"/>
</dbReference>